<gene>
    <name evidence="1" type="ORF">KPL71_004008</name>
</gene>
<accession>A0ACB8N2N4</accession>
<evidence type="ECO:0000313" key="1">
    <source>
        <dbReference type="EMBL" id="KAH9792158.1"/>
    </source>
</evidence>
<dbReference type="EMBL" id="CM039171">
    <property type="protein sequence ID" value="KAH9792158.1"/>
    <property type="molecule type" value="Genomic_DNA"/>
</dbReference>
<sequence>MENTELKNSYFEEACSCKVAADDDNNNAIELPADPFDMGKESRFNSITGCFEKYWKDLCVFDEKDLEDLCFFEMDEFEISDLKHFSGFNFVWNGTMRVQKENGILKYDEIYSSFSQYEISNGDCDDGFASSANVNNGVVGNENKGDDLGCGEGGAPHDALIFALGYLGAKDLLAVERVCRSFRDAVRSDPLLWRTIQIEPPLSEKITDDSLVKLTSRAQGILQCLSLTECSGITNGGLRRVLESNPRLTKLCVPGCSRLTVEGILGSLRAFNSVGFPGIKCLRIGGLFDVTRKQFEELKSLLGADDNMQQKTCVPQYFRWGQFYLSCDDDRAIDIDACPKCQKLGLVYDCPAESCRAKPDTAQLCRSCRLCIPRCFKCGCCFQDCDFVETFSLDFFCLDCFKELLICEEKMELMGASSSKCTFLCQGTRGQSAVHNSGFYLEVGCRITIAAKWREAGVSMLCCYAM</sequence>
<protein>
    <submittedName>
        <fullName evidence="1">F-box domain-containing protein</fullName>
    </submittedName>
</protein>
<proteinExistence type="predicted"/>
<dbReference type="Proteomes" id="UP000829398">
    <property type="component" value="Chromosome 2"/>
</dbReference>
<reference evidence="2" key="1">
    <citation type="journal article" date="2023" name="Hortic. Res.">
        <title>A chromosome-level phased genome enabling allele-level studies in sweet orange: a case study on citrus Huanglongbing tolerance.</title>
        <authorList>
            <person name="Wu B."/>
            <person name="Yu Q."/>
            <person name="Deng Z."/>
            <person name="Duan Y."/>
            <person name="Luo F."/>
            <person name="Gmitter F. Jr."/>
        </authorList>
    </citation>
    <scope>NUCLEOTIDE SEQUENCE [LARGE SCALE GENOMIC DNA]</scope>
    <source>
        <strain evidence="2">cv. Valencia</strain>
    </source>
</reference>
<evidence type="ECO:0000313" key="2">
    <source>
        <dbReference type="Proteomes" id="UP000829398"/>
    </source>
</evidence>
<comment type="caution">
    <text evidence="1">The sequence shown here is derived from an EMBL/GenBank/DDBJ whole genome shotgun (WGS) entry which is preliminary data.</text>
</comment>
<organism evidence="1 2">
    <name type="scientific">Citrus sinensis</name>
    <name type="common">Sweet orange</name>
    <name type="synonym">Citrus aurantium var. sinensis</name>
    <dbReference type="NCBI Taxonomy" id="2711"/>
    <lineage>
        <taxon>Eukaryota</taxon>
        <taxon>Viridiplantae</taxon>
        <taxon>Streptophyta</taxon>
        <taxon>Embryophyta</taxon>
        <taxon>Tracheophyta</taxon>
        <taxon>Spermatophyta</taxon>
        <taxon>Magnoliopsida</taxon>
        <taxon>eudicotyledons</taxon>
        <taxon>Gunneridae</taxon>
        <taxon>Pentapetalae</taxon>
        <taxon>rosids</taxon>
        <taxon>malvids</taxon>
        <taxon>Sapindales</taxon>
        <taxon>Rutaceae</taxon>
        <taxon>Aurantioideae</taxon>
        <taxon>Citrus</taxon>
    </lineage>
</organism>
<name>A0ACB8N2N4_CITSI</name>
<keyword evidence="2" id="KW-1185">Reference proteome</keyword>